<sequence length="132" mass="15157">MISLYSLLYTLVLFSELSGLSVTAQDGLGLLLRDEPMAERGVVPQVYRRSVQDNNVEDEEESPRIIFVSDMMLKGHGVRRLNPFFTRSFPLLTDQSASYNPAETSLKIDRRDNKLDVLRCMIGRVYRPCWEV</sequence>
<feature type="signal peptide" evidence="1">
    <location>
        <begin position="1"/>
        <end position="19"/>
    </location>
</feature>
<dbReference type="InterPro" id="IPR005456">
    <property type="entry name" value="Prepro-melanin_conc_hormone"/>
</dbReference>
<organism evidence="2 3">
    <name type="scientific">Labrus bergylta</name>
    <name type="common">ballan wrasse</name>
    <dbReference type="NCBI Taxonomy" id="56723"/>
    <lineage>
        <taxon>Eukaryota</taxon>
        <taxon>Metazoa</taxon>
        <taxon>Chordata</taxon>
        <taxon>Craniata</taxon>
        <taxon>Vertebrata</taxon>
        <taxon>Euteleostomi</taxon>
        <taxon>Actinopterygii</taxon>
        <taxon>Neopterygii</taxon>
        <taxon>Teleostei</taxon>
        <taxon>Neoteleostei</taxon>
        <taxon>Acanthomorphata</taxon>
        <taxon>Eupercaria</taxon>
        <taxon>Labriformes</taxon>
        <taxon>Labridae</taxon>
        <taxon>Labrus</taxon>
    </lineage>
</organism>
<dbReference type="GeneTree" id="ENSGT00940000168896"/>
<evidence type="ECO:0000256" key="1">
    <source>
        <dbReference type="SAM" id="SignalP"/>
    </source>
</evidence>
<dbReference type="Ensembl" id="ENSLBET00000013516.1">
    <property type="protein sequence ID" value="ENSLBEP00000012841.1"/>
    <property type="gene ID" value="ENSLBEG00000009881.1"/>
</dbReference>
<dbReference type="GO" id="GO:0031777">
    <property type="term" value="F:type 1 melanin-concentrating hormone receptor binding"/>
    <property type="evidence" value="ECO:0007669"/>
    <property type="project" value="TreeGrafter"/>
</dbReference>
<dbReference type="Proteomes" id="UP000261660">
    <property type="component" value="Unplaced"/>
</dbReference>
<dbReference type="GO" id="GO:0030354">
    <property type="term" value="F:melanin-concentrating hormone activity"/>
    <property type="evidence" value="ECO:0007669"/>
    <property type="project" value="InterPro"/>
</dbReference>
<keyword evidence="3" id="KW-1185">Reference proteome</keyword>
<dbReference type="STRING" id="56723.ENSLBEP00000012841"/>
<dbReference type="InParanoid" id="A0A3Q3EZD6"/>
<protein>
    <submittedName>
        <fullName evidence="2">Pro-melanin concentrating hormone</fullName>
    </submittedName>
</protein>
<reference evidence="2" key="1">
    <citation type="submission" date="2025-08" db="UniProtKB">
        <authorList>
            <consortium name="Ensembl"/>
        </authorList>
    </citation>
    <scope>IDENTIFICATION</scope>
</reference>
<dbReference type="PANTHER" id="PTHR12091">
    <property type="entry name" value="MELANIN-CONCENTRATING HORMONE"/>
    <property type="match status" value="1"/>
</dbReference>
<proteinExistence type="predicted"/>
<feature type="chain" id="PRO_5018626333" evidence="1">
    <location>
        <begin position="20"/>
        <end position="132"/>
    </location>
</feature>
<dbReference type="PANTHER" id="PTHR12091:SF2">
    <property type="entry name" value="PRO-MCH PRECURSOR"/>
    <property type="match status" value="1"/>
</dbReference>
<dbReference type="Pfam" id="PF05824">
    <property type="entry name" value="Pro-MCH"/>
    <property type="match status" value="1"/>
</dbReference>
<name>A0A3Q3EZD6_9LABR</name>
<accession>A0A3Q3EZD6</accession>
<evidence type="ECO:0000313" key="2">
    <source>
        <dbReference type="Ensembl" id="ENSLBEP00000012841.1"/>
    </source>
</evidence>
<evidence type="ECO:0000313" key="3">
    <source>
        <dbReference type="Proteomes" id="UP000261660"/>
    </source>
</evidence>
<dbReference type="GO" id="GO:0007268">
    <property type="term" value="P:chemical synaptic transmission"/>
    <property type="evidence" value="ECO:0007669"/>
    <property type="project" value="InterPro"/>
</dbReference>
<keyword evidence="1" id="KW-0732">Signal</keyword>
<dbReference type="GO" id="GO:0045202">
    <property type="term" value="C:synapse"/>
    <property type="evidence" value="ECO:0007669"/>
    <property type="project" value="GOC"/>
</dbReference>
<reference evidence="2" key="2">
    <citation type="submission" date="2025-09" db="UniProtKB">
        <authorList>
            <consortium name="Ensembl"/>
        </authorList>
    </citation>
    <scope>IDENTIFICATION</scope>
</reference>
<dbReference type="AlphaFoldDB" id="A0A3Q3EZD6"/>